<dbReference type="GO" id="GO:0045892">
    <property type="term" value="P:negative regulation of DNA-templated transcription"/>
    <property type="evidence" value="ECO:0007669"/>
    <property type="project" value="UniProtKB-ARBA"/>
</dbReference>
<evidence type="ECO:0000256" key="3">
    <source>
        <dbReference type="ARBA" id="ARBA00023163"/>
    </source>
</evidence>
<dbReference type="FunFam" id="1.10.10.60:FF:000141">
    <property type="entry name" value="TetR family transcriptional regulator"/>
    <property type="match status" value="1"/>
</dbReference>
<feature type="DNA-binding region" description="H-T-H motif" evidence="4">
    <location>
        <begin position="29"/>
        <end position="48"/>
    </location>
</feature>
<keyword evidence="1" id="KW-0805">Transcription regulation</keyword>
<dbReference type="PANTHER" id="PTHR43479:SF11">
    <property type="entry name" value="ACREF_ENVCD OPERON REPRESSOR-RELATED"/>
    <property type="match status" value="1"/>
</dbReference>
<dbReference type="SUPFAM" id="SSF46689">
    <property type="entry name" value="Homeodomain-like"/>
    <property type="match status" value="1"/>
</dbReference>
<dbReference type="AlphaFoldDB" id="A0A1Z4KEE2"/>
<evidence type="ECO:0000256" key="2">
    <source>
        <dbReference type="ARBA" id="ARBA00023125"/>
    </source>
</evidence>
<evidence type="ECO:0000313" key="6">
    <source>
        <dbReference type="EMBL" id="BAY67342.1"/>
    </source>
</evidence>
<accession>A0A1Z4KEE2</accession>
<dbReference type="EMBL" id="AP018216">
    <property type="protein sequence ID" value="BAY67342.1"/>
    <property type="molecule type" value="Genomic_DNA"/>
</dbReference>
<dbReference type="InterPro" id="IPR050624">
    <property type="entry name" value="HTH-type_Tx_Regulator"/>
</dbReference>
<gene>
    <name evidence="6" type="ORF">NIES23_01150</name>
</gene>
<evidence type="ECO:0000256" key="1">
    <source>
        <dbReference type="ARBA" id="ARBA00023015"/>
    </source>
</evidence>
<dbReference type="GO" id="GO:0003677">
    <property type="term" value="F:DNA binding"/>
    <property type="evidence" value="ECO:0007669"/>
    <property type="project" value="UniProtKB-UniRule"/>
</dbReference>
<dbReference type="Pfam" id="PF22604">
    <property type="entry name" value="TetR_HI_0893_C"/>
    <property type="match status" value="1"/>
</dbReference>
<organism evidence="6 7">
    <name type="scientific">Trichormus variabilis NIES-23</name>
    <dbReference type="NCBI Taxonomy" id="1973479"/>
    <lineage>
        <taxon>Bacteria</taxon>
        <taxon>Bacillati</taxon>
        <taxon>Cyanobacteriota</taxon>
        <taxon>Cyanophyceae</taxon>
        <taxon>Nostocales</taxon>
        <taxon>Nostocaceae</taxon>
        <taxon>Trichormus</taxon>
    </lineage>
</organism>
<keyword evidence="2 4" id="KW-0238">DNA-binding</keyword>
<dbReference type="Pfam" id="PF00440">
    <property type="entry name" value="TetR_N"/>
    <property type="match status" value="1"/>
</dbReference>
<dbReference type="Proteomes" id="UP000217507">
    <property type="component" value="Chromosome"/>
</dbReference>
<name>A0A1Z4KEE2_ANAVA</name>
<evidence type="ECO:0000256" key="4">
    <source>
        <dbReference type="PROSITE-ProRule" id="PRU00335"/>
    </source>
</evidence>
<dbReference type="InterPro" id="IPR009057">
    <property type="entry name" value="Homeodomain-like_sf"/>
</dbReference>
<dbReference type="Gene3D" id="1.10.357.10">
    <property type="entry name" value="Tetracycline Repressor, domain 2"/>
    <property type="match status" value="1"/>
</dbReference>
<dbReference type="InterPro" id="IPR023772">
    <property type="entry name" value="DNA-bd_HTH_TetR-type_CS"/>
</dbReference>
<reference evidence="6 7" key="1">
    <citation type="submission" date="2017-06" db="EMBL/GenBank/DDBJ databases">
        <title>Genome sequencing of cyanobaciteial culture collection at National Institute for Environmental Studies (NIES).</title>
        <authorList>
            <person name="Hirose Y."/>
            <person name="Shimura Y."/>
            <person name="Fujisawa T."/>
            <person name="Nakamura Y."/>
            <person name="Kawachi M."/>
        </authorList>
    </citation>
    <scope>NUCLEOTIDE SEQUENCE [LARGE SCALE GENOMIC DNA]</scope>
    <source>
        <strain evidence="6 7">NIES-23</strain>
    </source>
</reference>
<evidence type="ECO:0000313" key="7">
    <source>
        <dbReference type="Proteomes" id="UP000217507"/>
    </source>
</evidence>
<protein>
    <submittedName>
        <fullName evidence="6">Transcriptional regulator</fullName>
    </submittedName>
</protein>
<dbReference type="InterPro" id="IPR001647">
    <property type="entry name" value="HTH_TetR"/>
</dbReference>
<dbReference type="PANTHER" id="PTHR43479">
    <property type="entry name" value="ACREF/ENVCD OPERON REPRESSOR-RELATED"/>
    <property type="match status" value="1"/>
</dbReference>
<dbReference type="PRINTS" id="PR00455">
    <property type="entry name" value="HTHTETR"/>
</dbReference>
<evidence type="ECO:0000259" key="5">
    <source>
        <dbReference type="PROSITE" id="PS50977"/>
    </source>
</evidence>
<dbReference type="PROSITE" id="PS50977">
    <property type="entry name" value="HTH_TETR_2"/>
    <property type="match status" value="1"/>
</dbReference>
<feature type="domain" description="HTH tetR-type" evidence="5">
    <location>
        <begin position="6"/>
        <end position="66"/>
    </location>
</feature>
<dbReference type="PROSITE" id="PS01081">
    <property type="entry name" value="HTH_TETR_1"/>
    <property type="match status" value="1"/>
</dbReference>
<dbReference type="InterPro" id="IPR054422">
    <property type="entry name" value="TetR-like_HI_0893_C"/>
</dbReference>
<keyword evidence="3" id="KW-0804">Transcription</keyword>
<proteinExistence type="predicted"/>
<sequence>MRHKDNKKNQAICDAAIELITANGFADTSMSKIAKAANVSPATIYVYFENKEKLLNKIYLFVKQEISAEILKGVNQNLSVEKAFKMIWNNYYKYAIKNPVRFAFTEQFANSPMVDRICKDESLSYFKPMLDLFNRGKEEKVFKDIPLEIFTAFTFAPLTGLIKEHFSGALILDEKMLETTYKIAWDAVTN</sequence>